<dbReference type="GO" id="GO:0016020">
    <property type="term" value="C:membrane"/>
    <property type="evidence" value="ECO:0007669"/>
    <property type="project" value="UniProtKB-SubCell"/>
</dbReference>
<comment type="subcellular location">
    <subcellularLocation>
        <location evidence="1">Membrane</location>
        <topology evidence="1">Multi-pass membrane protein</topology>
    </subcellularLocation>
</comment>
<proteinExistence type="inferred from homology"/>
<dbReference type="InterPro" id="IPR003834">
    <property type="entry name" value="Cyt_c_assmbl_TM_dom"/>
</dbReference>
<evidence type="ECO:0000256" key="1">
    <source>
        <dbReference type="ARBA" id="ARBA00004141"/>
    </source>
</evidence>
<dbReference type="EMBL" id="LQRC01000078">
    <property type="protein sequence ID" value="KXT73069.1"/>
    <property type="molecule type" value="Genomic_DNA"/>
</dbReference>
<dbReference type="GO" id="GO:0017004">
    <property type="term" value="P:cytochrome complex assembly"/>
    <property type="evidence" value="ECO:0007669"/>
    <property type="project" value="InterPro"/>
</dbReference>
<evidence type="ECO:0000313" key="7">
    <source>
        <dbReference type="EMBL" id="KXT73069.1"/>
    </source>
</evidence>
<reference evidence="7 8" key="1">
    <citation type="submission" date="2016-01" db="EMBL/GenBank/DDBJ databases">
        <title>Highly variable Streptococcus oralis are common among viridans streptococci isolated from primates.</title>
        <authorList>
            <person name="Denapaite D."/>
            <person name="Rieger M."/>
            <person name="Koendgen S."/>
            <person name="Brueckner R."/>
            <person name="Ochigava I."/>
            <person name="Kappeler P."/>
            <person name="Maetz-Rensing K."/>
            <person name="Leendertz F."/>
            <person name="Hakenbeck R."/>
        </authorList>
    </citation>
    <scope>NUCLEOTIDE SEQUENCE [LARGE SCALE GENOMIC DNA]</scope>
    <source>
        <strain evidence="7 8">DD07</strain>
    </source>
</reference>
<organism evidence="7 8">
    <name type="scientific">Streptococcus gordonii</name>
    <dbReference type="NCBI Taxonomy" id="1302"/>
    <lineage>
        <taxon>Bacteria</taxon>
        <taxon>Bacillati</taxon>
        <taxon>Bacillota</taxon>
        <taxon>Bacilli</taxon>
        <taxon>Lactobacillales</taxon>
        <taxon>Streptococcaceae</taxon>
        <taxon>Streptococcus</taxon>
    </lineage>
</organism>
<name>A0A0M4JVB7_STRGN</name>
<keyword evidence="3" id="KW-0812">Transmembrane</keyword>
<comment type="caution">
    <text evidence="7">The sequence shown here is derived from an EMBL/GenBank/DDBJ whole genome shotgun (WGS) entry which is preliminary data.</text>
</comment>
<keyword evidence="5" id="KW-0472">Membrane</keyword>
<evidence type="ECO:0000256" key="3">
    <source>
        <dbReference type="ARBA" id="ARBA00022692"/>
    </source>
</evidence>
<sequence>MQTFLFSISVFLAGVLSFFSPCIFPLLPVYIGILLDSEDKPRTVRFLGREIAWYGLVKTLCFIAGISCIFFILGFGAGFLGAIINSSWFRYVMGIIIILLGVHQMELINIKPLQMQKNVAFKKDSKRNEFLSAFVLGITFSFGWTPCIGPILSSVLALAASGGNGAFQGAILTLIYTLGMALPFLILALASSFVMQYFNKIKPYMGLLKKIGGAIIILMGILLMLGQLNALSGLFG</sequence>
<keyword evidence="4" id="KW-1133">Transmembrane helix</keyword>
<evidence type="ECO:0000256" key="5">
    <source>
        <dbReference type="ARBA" id="ARBA00023136"/>
    </source>
</evidence>
<protein>
    <submittedName>
        <fullName evidence="7">Cytochrome c-type biogenesis protein CcdA (DsbD-like protein)</fullName>
    </submittedName>
</protein>
<gene>
    <name evidence="7" type="ORF">SGODD07_00493</name>
</gene>
<evidence type="ECO:0000256" key="4">
    <source>
        <dbReference type="ARBA" id="ARBA00022989"/>
    </source>
</evidence>
<dbReference type="PANTHER" id="PTHR31272">
    <property type="entry name" value="CYTOCHROME C-TYPE BIOGENESIS PROTEIN HI_1454-RELATED"/>
    <property type="match status" value="1"/>
</dbReference>
<dbReference type="InterPro" id="IPR051790">
    <property type="entry name" value="Cytochrome_c-biogenesis_DsbD"/>
</dbReference>
<dbReference type="PANTHER" id="PTHR31272:SF4">
    <property type="entry name" value="CYTOCHROME C-TYPE BIOGENESIS PROTEIN HI_1454-RELATED"/>
    <property type="match status" value="1"/>
</dbReference>
<dbReference type="RefSeq" id="WP_053794603.1">
    <property type="nucleotide sequence ID" value="NZ_CP012648.1"/>
</dbReference>
<evidence type="ECO:0000256" key="2">
    <source>
        <dbReference type="ARBA" id="ARBA00006143"/>
    </source>
</evidence>
<comment type="similarity">
    <text evidence="2">Belongs to the DsbD family.</text>
</comment>
<dbReference type="OrthoDB" id="9803065at2"/>
<accession>A0A0M4JVB7</accession>
<dbReference type="Pfam" id="PF02683">
    <property type="entry name" value="DsbD_TM"/>
    <property type="match status" value="1"/>
</dbReference>
<feature type="domain" description="Cytochrome C biogenesis protein transmembrane" evidence="6">
    <location>
        <begin position="8"/>
        <end position="224"/>
    </location>
</feature>
<dbReference type="PATRIC" id="fig|1302.18.peg.1605"/>
<dbReference type="AlphaFoldDB" id="A0A0M4JVB7"/>
<evidence type="ECO:0000259" key="6">
    <source>
        <dbReference type="Pfam" id="PF02683"/>
    </source>
</evidence>
<dbReference type="Proteomes" id="UP000070096">
    <property type="component" value="Unassembled WGS sequence"/>
</dbReference>
<evidence type="ECO:0000313" key="8">
    <source>
        <dbReference type="Proteomes" id="UP000070096"/>
    </source>
</evidence>